<feature type="region of interest" description="Disordered" evidence="1">
    <location>
        <begin position="220"/>
        <end position="249"/>
    </location>
</feature>
<dbReference type="Gene3D" id="1.10.1330.10">
    <property type="entry name" value="Dockerin domain"/>
    <property type="match status" value="1"/>
</dbReference>
<dbReference type="GO" id="GO:0004553">
    <property type="term" value="F:hydrolase activity, hydrolyzing O-glycosyl compounds"/>
    <property type="evidence" value="ECO:0007669"/>
    <property type="project" value="InterPro"/>
</dbReference>
<evidence type="ECO:0000259" key="2">
    <source>
        <dbReference type="PROSITE" id="PS51766"/>
    </source>
</evidence>
<feature type="compositionally biased region" description="Acidic residues" evidence="1">
    <location>
        <begin position="220"/>
        <end position="234"/>
    </location>
</feature>
<name>A0A382QSW6_9ZZZZ</name>
<dbReference type="EMBL" id="UINC01116675">
    <property type="protein sequence ID" value="SVC88573.1"/>
    <property type="molecule type" value="Genomic_DNA"/>
</dbReference>
<evidence type="ECO:0000313" key="3">
    <source>
        <dbReference type="EMBL" id="SVC88573.1"/>
    </source>
</evidence>
<dbReference type="InterPro" id="IPR036439">
    <property type="entry name" value="Dockerin_dom_sf"/>
</dbReference>
<dbReference type="GO" id="GO:0000272">
    <property type="term" value="P:polysaccharide catabolic process"/>
    <property type="evidence" value="ECO:0007669"/>
    <property type="project" value="InterPro"/>
</dbReference>
<feature type="domain" description="Dockerin" evidence="2">
    <location>
        <begin position="159"/>
        <end position="219"/>
    </location>
</feature>
<gene>
    <name evidence="3" type="ORF">METZ01_LOCUS341427</name>
</gene>
<reference evidence="3" key="1">
    <citation type="submission" date="2018-05" db="EMBL/GenBank/DDBJ databases">
        <authorList>
            <person name="Lanie J.A."/>
            <person name="Ng W.-L."/>
            <person name="Kazmierczak K.M."/>
            <person name="Andrzejewski T.M."/>
            <person name="Davidsen T.M."/>
            <person name="Wayne K.J."/>
            <person name="Tettelin H."/>
            <person name="Glass J.I."/>
            <person name="Rusch D."/>
            <person name="Podicherti R."/>
            <person name="Tsui H.-C.T."/>
            <person name="Winkler M.E."/>
        </authorList>
    </citation>
    <scope>NUCLEOTIDE SEQUENCE</scope>
</reference>
<dbReference type="Pfam" id="PF00404">
    <property type="entry name" value="Dockerin_1"/>
    <property type="match status" value="1"/>
</dbReference>
<dbReference type="SUPFAM" id="SSF63446">
    <property type="entry name" value="Type I dockerin domain"/>
    <property type="match status" value="1"/>
</dbReference>
<dbReference type="InterPro" id="IPR016134">
    <property type="entry name" value="Dockerin_dom"/>
</dbReference>
<dbReference type="InterPro" id="IPR018247">
    <property type="entry name" value="EF_Hand_1_Ca_BS"/>
</dbReference>
<evidence type="ECO:0000256" key="1">
    <source>
        <dbReference type="SAM" id="MobiDB-lite"/>
    </source>
</evidence>
<dbReference type="InterPro" id="IPR002105">
    <property type="entry name" value="Dockerin_1_rpt"/>
</dbReference>
<organism evidence="3">
    <name type="scientific">marine metagenome</name>
    <dbReference type="NCBI Taxonomy" id="408172"/>
    <lineage>
        <taxon>unclassified sequences</taxon>
        <taxon>metagenomes</taxon>
        <taxon>ecological metagenomes</taxon>
    </lineage>
</organism>
<dbReference type="PROSITE" id="PS00018">
    <property type="entry name" value="EF_HAND_1"/>
    <property type="match status" value="2"/>
</dbReference>
<dbReference type="CDD" id="cd14256">
    <property type="entry name" value="Dockerin_I"/>
    <property type="match status" value="1"/>
</dbReference>
<dbReference type="AlphaFoldDB" id="A0A382QSW6"/>
<proteinExistence type="predicted"/>
<sequence length="292" mass="31424">MEQAIYSFSNVTLDGADLEEGYLVARNGDVIVGYAGWAGSGVEIVVMGEELFDVEGWTCDSAPVNTCGMMLAGQIPQFYVFDAYVYTEYIAQYEAADGTQLQSIPAYVGLDYHVGLELHLVTDCNGDMGGAASVDDCCNCWGGYTGLDECDVCGGDNTSCQQLGDINGDGQINVIDIVMAVDLILNNNYDAVGDVNEDGQLNVLDIVMLVDWVLNGMPEADSDGDGVLDEDDSDPNNPYQCSDHDGDTCDDCSTGHYDTSDDGYDYDGDGQCDDGDCDDDNDGCQECWDYCY</sequence>
<dbReference type="PROSITE" id="PS51766">
    <property type="entry name" value="DOCKERIN"/>
    <property type="match status" value="1"/>
</dbReference>
<accession>A0A382QSW6</accession>
<protein>
    <recommendedName>
        <fullName evidence="2">Dockerin domain-containing protein</fullName>
    </recommendedName>
</protein>